<dbReference type="GO" id="GO:0016407">
    <property type="term" value="F:acetyltransferase activity"/>
    <property type="evidence" value="ECO:0007669"/>
    <property type="project" value="TreeGrafter"/>
</dbReference>
<evidence type="ECO:0000256" key="5">
    <source>
        <dbReference type="SAM" id="Phobius"/>
    </source>
</evidence>
<evidence type="ECO:0008006" key="8">
    <source>
        <dbReference type="Google" id="ProtNLM"/>
    </source>
</evidence>
<evidence type="ECO:0000256" key="3">
    <source>
        <dbReference type="ARBA" id="ARBA00022989"/>
    </source>
</evidence>
<dbReference type="AlphaFoldDB" id="A0AA41VUC1"/>
<sequence length="369" mass="40952">MVGTVQFGALAACIVLFVPMGLAGYHLSRNKMLFFSGALFISLAIGVHLTPYFPSVTNFVSSFSSSVVVLENHNSCFSFLHEIVFDVVEKPQLVSIDDNSNVSASDFDKSWTWAKSTPVIACGFQKLGHSDASDLLNGSWVVVAGDSQARLFVVSLLELVLEPGEMELVRGDLFKRHSDYQTVIDKIGVKLDFVWAPYTANLTSLLMEYKRNRRYPDVLVMGTGLWDMLHINNASDYGVSLGLARKLVMLLSPFSSEFGNDGPVTGSISIQSPHMFWLGMPTLVESMLNTEEKREKMKFAVRNAYERELFESKLLRQNGGPLLLLDINSLSRNCGGRCTVDGMHYDGVVYEAAIHVMLNALLIESQQRL</sequence>
<evidence type="ECO:0000313" key="7">
    <source>
        <dbReference type="Proteomes" id="UP001177140"/>
    </source>
</evidence>
<dbReference type="GO" id="GO:0045492">
    <property type="term" value="P:xylan biosynthetic process"/>
    <property type="evidence" value="ECO:0007669"/>
    <property type="project" value="TreeGrafter"/>
</dbReference>
<evidence type="ECO:0000256" key="1">
    <source>
        <dbReference type="ARBA" id="ARBA00004370"/>
    </source>
</evidence>
<evidence type="ECO:0000256" key="4">
    <source>
        <dbReference type="ARBA" id="ARBA00023136"/>
    </source>
</evidence>
<dbReference type="Proteomes" id="UP001177140">
    <property type="component" value="Unassembled WGS sequence"/>
</dbReference>
<organism evidence="6 7">
    <name type="scientific">Papaver nudicaule</name>
    <name type="common">Iceland poppy</name>
    <dbReference type="NCBI Taxonomy" id="74823"/>
    <lineage>
        <taxon>Eukaryota</taxon>
        <taxon>Viridiplantae</taxon>
        <taxon>Streptophyta</taxon>
        <taxon>Embryophyta</taxon>
        <taxon>Tracheophyta</taxon>
        <taxon>Spermatophyta</taxon>
        <taxon>Magnoliopsida</taxon>
        <taxon>Ranunculales</taxon>
        <taxon>Papaveraceae</taxon>
        <taxon>Papaveroideae</taxon>
        <taxon>Papaver</taxon>
    </lineage>
</organism>
<keyword evidence="2 5" id="KW-0812">Transmembrane</keyword>
<gene>
    <name evidence="6" type="ORF">MKW94_020699</name>
</gene>
<dbReference type="PANTHER" id="PTHR13533:SF31">
    <property type="entry name" value="PROTEIN ALTERED XYLOGLUCAN 9"/>
    <property type="match status" value="1"/>
</dbReference>
<keyword evidence="7" id="KW-1185">Reference proteome</keyword>
<dbReference type="GO" id="GO:0005794">
    <property type="term" value="C:Golgi apparatus"/>
    <property type="evidence" value="ECO:0007669"/>
    <property type="project" value="TreeGrafter"/>
</dbReference>
<dbReference type="PANTHER" id="PTHR13533">
    <property type="entry name" value="N-ACETYLNEURAMINATE 9-O-ACETYLTRANSFERASE"/>
    <property type="match status" value="1"/>
</dbReference>
<reference evidence="6" key="1">
    <citation type="submission" date="2022-03" db="EMBL/GenBank/DDBJ databases">
        <title>A functionally conserved STORR gene fusion in Papaver species that diverged 16.8 million years ago.</title>
        <authorList>
            <person name="Catania T."/>
        </authorList>
    </citation>
    <scope>NUCLEOTIDE SEQUENCE</scope>
    <source>
        <strain evidence="6">S-191538</strain>
    </source>
</reference>
<evidence type="ECO:0000256" key="2">
    <source>
        <dbReference type="ARBA" id="ARBA00022692"/>
    </source>
</evidence>
<dbReference type="EMBL" id="JAJJMA010295029">
    <property type="protein sequence ID" value="MCL7047617.1"/>
    <property type="molecule type" value="Genomic_DNA"/>
</dbReference>
<protein>
    <recommendedName>
        <fullName evidence="8">Pmr5/Cas1p GDSL/SGNH-like acyl-esterase family protein</fullName>
    </recommendedName>
</protein>
<comment type="subcellular location">
    <subcellularLocation>
        <location evidence="1">Membrane</location>
    </subcellularLocation>
</comment>
<evidence type="ECO:0000313" key="6">
    <source>
        <dbReference type="EMBL" id="MCL7047617.1"/>
    </source>
</evidence>
<keyword evidence="4 5" id="KW-0472">Membrane</keyword>
<keyword evidence="3 5" id="KW-1133">Transmembrane helix</keyword>
<accession>A0AA41VUC1</accession>
<dbReference type="GO" id="GO:0016020">
    <property type="term" value="C:membrane"/>
    <property type="evidence" value="ECO:0007669"/>
    <property type="project" value="UniProtKB-SubCell"/>
</dbReference>
<proteinExistence type="predicted"/>
<feature type="transmembrane region" description="Helical" evidence="5">
    <location>
        <begin position="32"/>
        <end position="53"/>
    </location>
</feature>
<feature type="transmembrane region" description="Helical" evidence="5">
    <location>
        <begin position="6"/>
        <end position="25"/>
    </location>
</feature>
<name>A0AA41VUC1_PAPNU</name>
<comment type="caution">
    <text evidence="6">The sequence shown here is derived from an EMBL/GenBank/DDBJ whole genome shotgun (WGS) entry which is preliminary data.</text>
</comment>